<sequence>MSIASDRKAPITGLDKFYIGGEWVGPSSSDTIDVIEPATEQVYFSVAEAKDADVARAVGAAREAFDDGPWPKLTHAQRAEYLRAISAEVRERTDDVIQVWPRESGILAGVAQGMMGGIPDAYTYYADLAETYHWETPETPTAGGNYGMIVREPVGVVGAIIPWNAPMTLIAYKLAPALLAGCTVVLKASPEAPGAPLIMAEIAAKVGLPGGVLNVLTADREVSETLVRDPRVDKIAFTGSTAAGKKIAGIMAERVGRYSLELGGKSAAVILDDYDLGKAAATLSGAECFISGQVCSSLTRIVVPRRRHDEMVESLAGTFSQVRLGDPFDPDVQMGPLAMQRQRDRVESYIEIGKSEGATLATGGGRPRDLERGWFIEPTVFGNVDNSWRIAQEEIFGPVLSVIPAEDEEDAIRIANDTVFGLNAAVFTNDPDRGREVGGRLRAGTVGHNNFHTDFGIGFGGFKQSGIGREGGVEGLHHYLENKTMIFEEKPSNFPS</sequence>
<evidence type="ECO:0000256" key="3">
    <source>
        <dbReference type="PROSITE-ProRule" id="PRU10007"/>
    </source>
</evidence>
<dbReference type="RefSeq" id="WP_337707262.1">
    <property type="nucleotide sequence ID" value="NZ_JBBEGM010000023.1"/>
</dbReference>
<accession>A0ABU8MEX0</accession>
<dbReference type="InterPro" id="IPR016163">
    <property type="entry name" value="Ald_DH_C"/>
</dbReference>
<dbReference type="Gene3D" id="3.40.605.10">
    <property type="entry name" value="Aldehyde Dehydrogenase, Chain A, domain 1"/>
    <property type="match status" value="1"/>
</dbReference>
<feature type="active site" evidence="3">
    <location>
        <position position="261"/>
    </location>
</feature>
<evidence type="ECO:0000256" key="4">
    <source>
        <dbReference type="RuleBase" id="RU003345"/>
    </source>
</evidence>
<comment type="similarity">
    <text evidence="1 4">Belongs to the aldehyde dehydrogenase family.</text>
</comment>
<dbReference type="Gene3D" id="3.40.309.10">
    <property type="entry name" value="Aldehyde Dehydrogenase, Chain A, domain 2"/>
    <property type="match status" value="1"/>
</dbReference>
<dbReference type="Proteomes" id="UP001369736">
    <property type="component" value="Unassembled WGS sequence"/>
</dbReference>
<proteinExistence type="inferred from homology"/>
<reference evidence="6 7" key="1">
    <citation type="submission" date="2024-03" db="EMBL/GenBank/DDBJ databases">
        <title>Actinomycetospora sp. OC33-EN07, a novel actinomycete isolated from wild orchid (Aerides multiflora).</title>
        <authorList>
            <person name="Suriyachadkun C."/>
        </authorList>
    </citation>
    <scope>NUCLEOTIDE SEQUENCE [LARGE SCALE GENOMIC DNA]</scope>
    <source>
        <strain evidence="6 7">OC33-EN07</strain>
    </source>
</reference>
<dbReference type="CDD" id="cd07139">
    <property type="entry name" value="ALDH_AldA-Rv0768"/>
    <property type="match status" value="1"/>
</dbReference>
<dbReference type="SUPFAM" id="SSF53720">
    <property type="entry name" value="ALDH-like"/>
    <property type="match status" value="1"/>
</dbReference>
<keyword evidence="7" id="KW-1185">Reference proteome</keyword>
<gene>
    <name evidence="6" type="ORF">WCD58_32350</name>
</gene>
<protein>
    <submittedName>
        <fullName evidence="6">Aldehyde dehydrogenase</fullName>
    </submittedName>
</protein>
<keyword evidence="2 4" id="KW-0560">Oxidoreductase</keyword>
<dbReference type="InterPro" id="IPR015590">
    <property type="entry name" value="Aldehyde_DH_dom"/>
</dbReference>
<dbReference type="PANTHER" id="PTHR42804:SF1">
    <property type="entry name" value="ALDEHYDE DEHYDROGENASE-RELATED"/>
    <property type="match status" value="1"/>
</dbReference>
<dbReference type="EMBL" id="JBBEGM010000023">
    <property type="protein sequence ID" value="MEJ2865885.1"/>
    <property type="molecule type" value="Genomic_DNA"/>
</dbReference>
<evidence type="ECO:0000313" key="7">
    <source>
        <dbReference type="Proteomes" id="UP001369736"/>
    </source>
</evidence>
<dbReference type="InterPro" id="IPR016161">
    <property type="entry name" value="Ald_DH/histidinol_DH"/>
</dbReference>
<dbReference type="Pfam" id="PF00171">
    <property type="entry name" value="Aldedh"/>
    <property type="match status" value="1"/>
</dbReference>
<evidence type="ECO:0000259" key="5">
    <source>
        <dbReference type="Pfam" id="PF00171"/>
    </source>
</evidence>
<organism evidence="6 7">
    <name type="scientific">Actinomycetospora flava</name>
    <dbReference type="NCBI Taxonomy" id="3129232"/>
    <lineage>
        <taxon>Bacteria</taxon>
        <taxon>Bacillati</taxon>
        <taxon>Actinomycetota</taxon>
        <taxon>Actinomycetes</taxon>
        <taxon>Pseudonocardiales</taxon>
        <taxon>Pseudonocardiaceae</taxon>
        <taxon>Actinomycetospora</taxon>
    </lineage>
</organism>
<dbReference type="InterPro" id="IPR029510">
    <property type="entry name" value="Ald_DH_CS_GLU"/>
</dbReference>
<dbReference type="InterPro" id="IPR016162">
    <property type="entry name" value="Ald_DH_N"/>
</dbReference>
<dbReference type="PROSITE" id="PS00687">
    <property type="entry name" value="ALDEHYDE_DEHYDR_GLU"/>
    <property type="match status" value="1"/>
</dbReference>
<evidence type="ECO:0000256" key="2">
    <source>
        <dbReference type="ARBA" id="ARBA00023002"/>
    </source>
</evidence>
<comment type="caution">
    <text evidence="6">The sequence shown here is derived from an EMBL/GenBank/DDBJ whole genome shotgun (WGS) entry which is preliminary data.</text>
</comment>
<dbReference type="PANTHER" id="PTHR42804">
    <property type="entry name" value="ALDEHYDE DEHYDROGENASE"/>
    <property type="match status" value="1"/>
</dbReference>
<feature type="domain" description="Aldehyde dehydrogenase" evidence="5">
    <location>
        <begin position="23"/>
        <end position="484"/>
    </location>
</feature>
<evidence type="ECO:0000313" key="6">
    <source>
        <dbReference type="EMBL" id="MEJ2865885.1"/>
    </source>
</evidence>
<evidence type="ECO:0000256" key="1">
    <source>
        <dbReference type="ARBA" id="ARBA00009986"/>
    </source>
</evidence>
<name>A0ABU8MEX0_9PSEU</name>